<feature type="transmembrane region" description="Helical" evidence="12">
    <location>
        <begin position="505"/>
        <end position="522"/>
    </location>
</feature>
<dbReference type="PROSITE" id="PS51104">
    <property type="entry name" value="PTS_EIIC_TYPE_2"/>
    <property type="match status" value="1"/>
</dbReference>
<dbReference type="InterPro" id="IPR016152">
    <property type="entry name" value="PTrfase/Anion_transptr"/>
</dbReference>
<dbReference type="InterPro" id="IPR003501">
    <property type="entry name" value="PTS_EIIB_2/3"/>
</dbReference>
<evidence type="ECO:0000256" key="6">
    <source>
        <dbReference type="ARBA" id="ARBA00022597"/>
    </source>
</evidence>
<keyword evidence="11 12" id="KW-0472">Membrane</keyword>
<keyword evidence="8" id="KW-0598">Phosphotransferase system</keyword>
<evidence type="ECO:0000256" key="1">
    <source>
        <dbReference type="ARBA" id="ARBA00004429"/>
    </source>
</evidence>
<dbReference type="AlphaFoldDB" id="A0A8I0AE06"/>
<dbReference type="GO" id="GO:0005737">
    <property type="term" value="C:cytoplasm"/>
    <property type="evidence" value="ECO:0007669"/>
    <property type="project" value="UniProtKB-SubCell"/>
</dbReference>
<keyword evidence="10 12" id="KW-1133">Transmembrane helix</keyword>
<dbReference type="Pfam" id="PF02378">
    <property type="entry name" value="PTS_EIIC"/>
    <property type="match status" value="1"/>
</dbReference>
<keyword evidence="9 12" id="KW-0812">Transmembrane</keyword>
<dbReference type="Proteomes" id="UP000615234">
    <property type="component" value="Unassembled WGS sequence"/>
</dbReference>
<protein>
    <submittedName>
        <fullName evidence="16">PTS sugar transporter subunit IIA</fullName>
    </submittedName>
</protein>
<proteinExistence type="predicted"/>
<evidence type="ECO:0000256" key="9">
    <source>
        <dbReference type="ARBA" id="ARBA00022692"/>
    </source>
</evidence>
<dbReference type="FunFam" id="3.40.50.2300:FF:000014">
    <property type="entry name" value="PTS system fructose-like transporter subunit IIB"/>
    <property type="match status" value="1"/>
</dbReference>
<sequence length="687" mass="71802">MRIRELLKKEGIALGVKVDSKDAAIDYLIDLHAKSGNITDKAEFKKGILAREESGSTGVGEGIAIPHSKNAAVKQPGLAAMTVPDGVDYDSLDGQPANLFFMIAAPEKGADVHLEVLSRLSMLLMDENFRAELLAAKNADQFLDICSKYEMEKFADELGEATEDKKENAPEKTGYRVLAVTACPTGIAHTFMAAEALEKKGNEMGISIKVETNGSGGVKNRLTAKEIEECDGIIVAADKNVETARFDGKPVLFTKVADGIHKPEELINKVIDGKVSVHHESGKKAEEESAGGVGSQIYKHLMSGVSHMLPFVIGGGIMIALAFLIDTICGYGSTGGSNFGTCTPLSAFFKYVGDLSMGLMVPVLAGYIAYSIADRPGLAVGFTGGLLASSGNAAIAKYIWAGASLSPFQNFIAKFGFVGEGSGNTVSGFLGGILAGFLAGYIVLLLKKMCSKFPQSLEGIKPTLIYPLVGIFLVGVLMVFIFNPLIGLINTGLSNMLTSLADKNLLALLGLILGAMMAIDMGGPINKAAYVFGSGMLSTAADLVSAGASQSDAAVQACYISMAAVMIGGMVPPMGIALACKLFPKKFTKAERGSAVSNFVMGCSFITEGAIPFAAADPLHVIPCTLVGAGVAGALSAAFKCTLMAPHGGIFVFATVGHPLFYILSWVIGSVVTCLLLGLIKKNVAEE</sequence>
<evidence type="ECO:0000256" key="8">
    <source>
        <dbReference type="ARBA" id="ARBA00022683"/>
    </source>
</evidence>
<dbReference type="GO" id="GO:0090563">
    <property type="term" value="F:protein-phosphocysteine-sugar phosphotransferase activity"/>
    <property type="evidence" value="ECO:0007669"/>
    <property type="project" value="TreeGrafter"/>
</dbReference>
<dbReference type="RefSeq" id="WP_173783811.1">
    <property type="nucleotide sequence ID" value="NZ_JACOOX010000002.1"/>
</dbReference>
<reference evidence="16 17" key="1">
    <citation type="submission" date="2020-08" db="EMBL/GenBank/DDBJ databases">
        <title>Genome public.</title>
        <authorList>
            <person name="Liu C."/>
            <person name="Sun Q."/>
        </authorList>
    </citation>
    <scope>NUCLEOTIDE SEQUENCE [LARGE SCALE GENOMIC DNA]</scope>
    <source>
        <strain evidence="16 17">NSJ-10</strain>
    </source>
</reference>
<keyword evidence="7" id="KW-0808">Transferase</keyword>
<dbReference type="GO" id="GO:0005351">
    <property type="term" value="F:carbohydrate:proton symporter activity"/>
    <property type="evidence" value="ECO:0007669"/>
    <property type="project" value="InterPro"/>
</dbReference>
<evidence type="ECO:0000256" key="10">
    <source>
        <dbReference type="ARBA" id="ARBA00022989"/>
    </source>
</evidence>
<feature type="domain" description="PTS EIIA type-2" evidence="13">
    <location>
        <begin position="5"/>
        <end position="149"/>
    </location>
</feature>
<evidence type="ECO:0000256" key="4">
    <source>
        <dbReference type="ARBA" id="ARBA00022475"/>
    </source>
</evidence>
<feature type="transmembrane region" description="Helical" evidence="12">
    <location>
        <begin position="560"/>
        <end position="583"/>
    </location>
</feature>
<keyword evidence="4" id="KW-1003">Cell membrane</keyword>
<evidence type="ECO:0000256" key="3">
    <source>
        <dbReference type="ARBA" id="ARBA00022448"/>
    </source>
</evidence>
<dbReference type="InterPro" id="IPR002178">
    <property type="entry name" value="PTS_EIIA_type-2_dom"/>
</dbReference>
<evidence type="ECO:0000256" key="5">
    <source>
        <dbReference type="ARBA" id="ARBA00022553"/>
    </source>
</evidence>
<dbReference type="EMBL" id="JACOOX010000002">
    <property type="protein sequence ID" value="MBC5662098.1"/>
    <property type="molecule type" value="Genomic_DNA"/>
</dbReference>
<dbReference type="NCBIfam" id="TIGR00829">
    <property type="entry name" value="FRU"/>
    <property type="match status" value="1"/>
</dbReference>
<feature type="transmembrane region" description="Helical" evidence="12">
    <location>
        <begin position="308"/>
        <end position="328"/>
    </location>
</feature>
<keyword evidence="3" id="KW-0813">Transport</keyword>
<dbReference type="GO" id="GO:0022877">
    <property type="term" value="F:protein-N(PI)-phosphohistidine-fructose phosphotransferase system transporter activity"/>
    <property type="evidence" value="ECO:0007669"/>
    <property type="project" value="InterPro"/>
</dbReference>
<gene>
    <name evidence="16" type="ORF">H8S09_04185</name>
</gene>
<dbReference type="Gene3D" id="3.40.930.10">
    <property type="entry name" value="Mannitol-specific EII, Chain A"/>
    <property type="match status" value="1"/>
</dbReference>
<dbReference type="Gene3D" id="3.40.50.2300">
    <property type="match status" value="1"/>
</dbReference>
<dbReference type="PANTHER" id="PTHR30505">
    <property type="entry name" value="FRUCTOSE-LIKE PERMEASE"/>
    <property type="match status" value="1"/>
</dbReference>
<evidence type="ECO:0000256" key="12">
    <source>
        <dbReference type="SAM" id="Phobius"/>
    </source>
</evidence>
<dbReference type="InterPro" id="IPR006327">
    <property type="entry name" value="PTS_IIC_fruc"/>
</dbReference>
<dbReference type="InterPro" id="IPR013014">
    <property type="entry name" value="PTS_EIIC_2"/>
</dbReference>
<dbReference type="Pfam" id="PF00359">
    <property type="entry name" value="PTS_EIIA_2"/>
    <property type="match status" value="1"/>
</dbReference>
<feature type="transmembrane region" description="Helical" evidence="12">
    <location>
        <begin position="348"/>
        <end position="370"/>
    </location>
</feature>
<evidence type="ECO:0000256" key="11">
    <source>
        <dbReference type="ARBA" id="ARBA00023136"/>
    </source>
</evidence>
<dbReference type="CDD" id="cd05569">
    <property type="entry name" value="PTS_IIB_fructose"/>
    <property type="match status" value="1"/>
</dbReference>
<dbReference type="Pfam" id="PF02302">
    <property type="entry name" value="PTS_IIB"/>
    <property type="match status" value="1"/>
</dbReference>
<evidence type="ECO:0000259" key="14">
    <source>
        <dbReference type="PROSITE" id="PS51099"/>
    </source>
</evidence>
<keyword evidence="6 16" id="KW-0762">Sugar transport</keyword>
<comment type="subcellular location">
    <subcellularLocation>
        <location evidence="1">Cell inner membrane</location>
        <topology evidence="1">Multi-pass membrane protein</topology>
    </subcellularLocation>
    <subcellularLocation>
        <location evidence="2">Cytoplasm</location>
    </subcellularLocation>
</comment>
<dbReference type="InterPro" id="IPR036095">
    <property type="entry name" value="PTS_EIIB-like_sf"/>
</dbReference>
<comment type="caution">
    <text evidence="16">The sequence shown here is derived from an EMBL/GenBank/DDBJ whole genome shotgun (WGS) entry which is preliminary data.</text>
</comment>
<dbReference type="PROSITE" id="PS51094">
    <property type="entry name" value="PTS_EIIA_TYPE_2"/>
    <property type="match status" value="1"/>
</dbReference>
<dbReference type="InterPro" id="IPR013011">
    <property type="entry name" value="PTS_EIIB_2"/>
</dbReference>
<dbReference type="GO" id="GO:0009401">
    <property type="term" value="P:phosphoenolpyruvate-dependent sugar phosphotransferase system"/>
    <property type="evidence" value="ECO:0007669"/>
    <property type="project" value="UniProtKB-KW"/>
</dbReference>
<evidence type="ECO:0000313" key="16">
    <source>
        <dbReference type="EMBL" id="MBC5662098.1"/>
    </source>
</evidence>
<keyword evidence="17" id="KW-1185">Reference proteome</keyword>
<accession>A0A8I0AE06</accession>
<feature type="transmembrane region" description="Helical" evidence="12">
    <location>
        <begin position="377"/>
        <end position="400"/>
    </location>
</feature>
<dbReference type="PANTHER" id="PTHR30505:SF28">
    <property type="entry name" value="PTS SYSTEM 2-O-ALPHA-MANNOSYL-D-GLYCERATE-SPECIFIC EIIABC COMPONENT"/>
    <property type="match status" value="1"/>
</dbReference>
<feature type="transmembrane region" description="Helical" evidence="12">
    <location>
        <begin position="620"/>
        <end position="639"/>
    </location>
</feature>
<dbReference type="SUPFAM" id="SSF52794">
    <property type="entry name" value="PTS system IIB component-like"/>
    <property type="match status" value="1"/>
</dbReference>
<evidence type="ECO:0000256" key="7">
    <source>
        <dbReference type="ARBA" id="ARBA00022679"/>
    </source>
</evidence>
<dbReference type="SUPFAM" id="SSF55804">
    <property type="entry name" value="Phoshotransferase/anion transport protein"/>
    <property type="match status" value="1"/>
</dbReference>
<feature type="domain" description="PTS EIIC type-2" evidence="15">
    <location>
        <begin position="297"/>
        <end position="687"/>
    </location>
</feature>
<feature type="domain" description="PTS EIIB type-2" evidence="14">
    <location>
        <begin position="175"/>
        <end position="272"/>
    </location>
</feature>
<evidence type="ECO:0000259" key="13">
    <source>
        <dbReference type="PROSITE" id="PS51094"/>
    </source>
</evidence>
<organism evidence="16 17">
    <name type="scientific">Coprococcus hominis</name>
    <name type="common">ex Liu et al. 2022</name>
    <dbReference type="NCBI Taxonomy" id="2763039"/>
    <lineage>
        <taxon>Bacteria</taxon>
        <taxon>Bacillati</taxon>
        <taxon>Bacillota</taxon>
        <taxon>Clostridia</taxon>
        <taxon>Lachnospirales</taxon>
        <taxon>Lachnospiraceae</taxon>
        <taxon>Coprococcus</taxon>
    </lineage>
</organism>
<dbReference type="NCBIfam" id="TIGR00848">
    <property type="entry name" value="fruA"/>
    <property type="match status" value="1"/>
</dbReference>
<evidence type="ECO:0000313" key="17">
    <source>
        <dbReference type="Proteomes" id="UP000615234"/>
    </source>
</evidence>
<evidence type="ECO:0000256" key="2">
    <source>
        <dbReference type="ARBA" id="ARBA00004496"/>
    </source>
</evidence>
<name>A0A8I0AE06_9FIRM</name>
<dbReference type="PROSITE" id="PS51099">
    <property type="entry name" value="PTS_EIIB_TYPE_2"/>
    <property type="match status" value="1"/>
</dbReference>
<dbReference type="InterPro" id="IPR003353">
    <property type="entry name" value="PTS_IIB_fruc"/>
</dbReference>
<dbReference type="InterPro" id="IPR004715">
    <property type="entry name" value="PTS_IIA_fruc"/>
</dbReference>
<feature type="transmembrane region" description="Helical" evidence="12">
    <location>
        <begin position="660"/>
        <end position="680"/>
    </location>
</feature>
<dbReference type="NCBIfam" id="TIGR01427">
    <property type="entry name" value="PTS_IIC_fructo"/>
    <property type="match status" value="1"/>
</dbReference>
<feature type="transmembrane region" description="Helical" evidence="12">
    <location>
        <begin position="464"/>
        <end position="485"/>
    </location>
</feature>
<dbReference type="InterPro" id="IPR050864">
    <property type="entry name" value="Bacterial_PTS_Sugar_Transport"/>
</dbReference>
<dbReference type="InterPro" id="IPR003352">
    <property type="entry name" value="PTS_EIIC"/>
</dbReference>
<dbReference type="CDD" id="cd00211">
    <property type="entry name" value="PTS_IIA_fru"/>
    <property type="match status" value="1"/>
</dbReference>
<keyword evidence="5" id="KW-0597">Phosphoprotein</keyword>
<evidence type="ECO:0000259" key="15">
    <source>
        <dbReference type="PROSITE" id="PS51104"/>
    </source>
</evidence>
<dbReference type="GO" id="GO:0005886">
    <property type="term" value="C:plasma membrane"/>
    <property type="evidence" value="ECO:0007669"/>
    <property type="project" value="UniProtKB-SubCell"/>
</dbReference>
<feature type="transmembrane region" description="Helical" evidence="12">
    <location>
        <begin position="426"/>
        <end position="444"/>
    </location>
</feature>
<dbReference type="FunFam" id="3.40.930.10:FF:000009">
    <property type="entry name" value="PTS system, fructose specific IIABC component"/>
    <property type="match status" value="1"/>
</dbReference>
<feature type="transmembrane region" description="Helical" evidence="12">
    <location>
        <begin position="595"/>
        <end position="614"/>
    </location>
</feature>